<dbReference type="PROSITE" id="PS50146">
    <property type="entry name" value="DAGK"/>
    <property type="match status" value="1"/>
</dbReference>
<dbReference type="GO" id="GO:0004143">
    <property type="term" value="F:ATP-dependent diacylglycerol kinase activity"/>
    <property type="evidence" value="ECO:0007669"/>
    <property type="project" value="TreeGrafter"/>
</dbReference>
<dbReference type="InterPro" id="IPR045540">
    <property type="entry name" value="YegS/DAGK_C"/>
</dbReference>
<evidence type="ECO:0000256" key="7">
    <source>
        <dbReference type="ARBA" id="ARBA00022777"/>
    </source>
</evidence>
<keyword evidence="3" id="KW-0444">Lipid biosynthesis</keyword>
<dbReference type="EMBL" id="JADIML010000057">
    <property type="protein sequence ID" value="MBO8462655.1"/>
    <property type="molecule type" value="Genomic_DNA"/>
</dbReference>
<organism evidence="14 15">
    <name type="scientific">Candidatus Scybalomonas excrementavium</name>
    <dbReference type="NCBI Taxonomy" id="2840943"/>
    <lineage>
        <taxon>Bacteria</taxon>
        <taxon>Bacillati</taxon>
        <taxon>Bacillota</taxon>
        <taxon>Clostridia</taxon>
        <taxon>Lachnospirales</taxon>
        <taxon>Lachnospiraceae</taxon>
        <taxon>Lachnospiraceae incertae sedis</taxon>
        <taxon>Candidatus Scybalomonas</taxon>
    </lineage>
</organism>
<dbReference type="Proteomes" id="UP000823618">
    <property type="component" value="Unassembled WGS sequence"/>
</dbReference>
<dbReference type="InterPro" id="IPR001206">
    <property type="entry name" value="Diacylglycerol_kinase_cat_dom"/>
</dbReference>
<evidence type="ECO:0000313" key="14">
    <source>
        <dbReference type="EMBL" id="MBO8462655.1"/>
    </source>
</evidence>
<keyword evidence="11" id="KW-0594">Phospholipid biosynthesis</keyword>
<evidence type="ECO:0000256" key="4">
    <source>
        <dbReference type="ARBA" id="ARBA00022679"/>
    </source>
</evidence>
<dbReference type="SUPFAM" id="SSF111331">
    <property type="entry name" value="NAD kinase/diacylglycerol kinase-like"/>
    <property type="match status" value="1"/>
</dbReference>
<evidence type="ECO:0000256" key="5">
    <source>
        <dbReference type="ARBA" id="ARBA00022723"/>
    </source>
</evidence>
<comment type="cofactor">
    <cofactor evidence="1">
        <name>Mg(2+)</name>
        <dbReference type="ChEBI" id="CHEBI:18420"/>
    </cofactor>
</comment>
<evidence type="ECO:0000256" key="6">
    <source>
        <dbReference type="ARBA" id="ARBA00022741"/>
    </source>
</evidence>
<dbReference type="PANTHER" id="PTHR12358">
    <property type="entry name" value="SPHINGOSINE KINASE"/>
    <property type="match status" value="1"/>
</dbReference>
<dbReference type="Gene3D" id="3.40.50.10330">
    <property type="entry name" value="Probable inorganic polyphosphate/atp-NAD kinase, domain 1"/>
    <property type="match status" value="1"/>
</dbReference>
<evidence type="ECO:0000256" key="2">
    <source>
        <dbReference type="ARBA" id="ARBA00005983"/>
    </source>
</evidence>
<comment type="caution">
    <text evidence="14">The sequence shown here is derived from an EMBL/GenBank/DDBJ whole genome shotgun (WGS) entry which is preliminary data.</text>
</comment>
<reference evidence="14" key="1">
    <citation type="submission" date="2020-10" db="EMBL/GenBank/DDBJ databases">
        <authorList>
            <person name="Gilroy R."/>
        </authorList>
    </citation>
    <scope>NUCLEOTIDE SEQUENCE</scope>
    <source>
        <strain evidence="14">E3-2379</strain>
    </source>
</reference>
<evidence type="ECO:0000256" key="9">
    <source>
        <dbReference type="ARBA" id="ARBA00022842"/>
    </source>
</evidence>
<keyword evidence="8" id="KW-0067">ATP-binding</keyword>
<accession>A0A9D9HZ01</accession>
<dbReference type="InterPro" id="IPR017438">
    <property type="entry name" value="ATP-NAD_kinase_N"/>
</dbReference>
<dbReference type="Pfam" id="PF00781">
    <property type="entry name" value="DAGK_cat"/>
    <property type="match status" value="1"/>
</dbReference>
<evidence type="ECO:0000256" key="8">
    <source>
        <dbReference type="ARBA" id="ARBA00022840"/>
    </source>
</evidence>
<keyword evidence="12" id="KW-1208">Phospholipid metabolism</keyword>
<dbReference type="NCBIfam" id="TIGR00147">
    <property type="entry name" value="YegS/Rv2252/BmrU family lipid kinase"/>
    <property type="match status" value="1"/>
</dbReference>
<name>A0A9D9HZ01_9FIRM</name>
<dbReference type="AlphaFoldDB" id="A0A9D9HZ01"/>
<evidence type="ECO:0000256" key="10">
    <source>
        <dbReference type="ARBA" id="ARBA00023098"/>
    </source>
</evidence>
<dbReference type="GO" id="GO:0008654">
    <property type="term" value="P:phospholipid biosynthetic process"/>
    <property type="evidence" value="ECO:0007669"/>
    <property type="project" value="UniProtKB-KW"/>
</dbReference>
<comment type="similarity">
    <text evidence="2">Belongs to the diacylglycerol/lipid kinase family.</text>
</comment>
<evidence type="ECO:0000256" key="12">
    <source>
        <dbReference type="ARBA" id="ARBA00023264"/>
    </source>
</evidence>
<evidence type="ECO:0000256" key="11">
    <source>
        <dbReference type="ARBA" id="ARBA00023209"/>
    </source>
</evidence>
<dbReference type="InterPro" id="IPR050187">
    <property type="entry name" value="Lipid_Phosphate_FormReg"/>
</dbReference>
<evidence type="ECO:0000256" key="1">
    <source>
        <dbReference type="ARBA" id="ARBA00001946"/>
    </source>
</evidence>
<dbReference type="InterPro" id="IPR005218">
    <property type="entry name" value="Diacylglycerol/lipid_kinase"/>
</dbReference>
<keyword evidence="10" id="KW-0443">Lipid metabolism</keyword>
<keyword evidence="7 14" id="KW-0418">Kinase</keyword>
<dbReference type="GO" id="GO:0046872">
    <property type="term" value="F:metal ion binding"/>
    <property type="evidence" value="ECO:0007669"/>
    <property type="project" value="UniProtKB-KW"/>
</dbReference>
<keyword evidence="9" id="KW-0460">Magnesium</keyword>
<dbReference type="PANTHER" id="PTHR12358:SF106">
    <property type="entry name" value="LIPID KINASE YEGS"/>
    <property type="match status" value="1"/>
</dbReference>
<dbReference type="Pfam" id="PF19279">
    <property type="entry name" value="YegS_C"/>
    <property type="match status" value="1"/>
</dbReference>
<sequence>MKKALFIINPSSGRQNFLSMVEALVGKLVMQQIVSHIDIVYTKKQNDAKDAAQKIKKGEYDFVTAIGGDGTVNEVINGVILSGTHTPIAVISAGTVNDFANYLHLPQNPDDFCEMIRSFQCKAVDVGKVNDQYFVNVLAGGLLTDVGYKVPKEMKAIMGKMAYYVEGAKDLPKNLFNTVKLRFESKEYTNDVEALVFIVANSRSVGGFKNMASLASVSDGLLDVLVLKKVEFPNITTFLIKILQGDHINHPSIDYFQTQSLKIEYLGDSEPITVDYDGECFGQLPVQVEVVPEAIQLLVPDAEEGR</sequence>
<proteinExistence type="inferred from homology"/>
<dbReference type="GO" id="GO:0005524">
    <property type="term" value="F:ATP binding"/>
    <property type="evidence" value="ECO:0007669"/>
    <property type="project" value="UniProtKB-KW"/>
</dbReference>
<evidence type="ECO:0000313" key="15">
    <source>
        <dbReference type="Proteomes" id="UP000823618"/>
    </source>
</evidence>
<reference evidence="14" key="2">
    <citation type="journal article" date="2021" name="PeerJ">
        <title>Extensive microbial diversity within the chicken gut microbiome revealed by metagenomics and culture.</title>
        <authorList>
            <person name="Gilroy R."/>
            <person name="Ravi A."/>
            <person name="Getino M."/>
            <person name="Pursley I."/>
            <person name="Horton D.L."/>
            <person name="Alikhan N.F."/>
            <person name="Baker D."/>
            <person name="Gharbi K."/>
            <person name="Hall N."/>
            <person name="Watson M."/>
            <person name="Adriaenssens E.M."/>
            <person name="Foster-Nyarko E."/>
            <person name="Jarju S."/>
            <person name="Secka A."/>
            <person name="Antonio M."/>
            <person name="Oren A."/>
            <person name="Chaudhuri R.R."/>
            <person name="La Ragione R."/>
            <person name="Hildebrand F."/>
            <person name="Pallen M.J."/>
        </authorList>
    </citation>
    <scope>NUCLEOTIDE SEQUENCE</scope>
    <source>
        <strain evidence="14">E3-2379</strain>
    </source>
</reference>
<keyword evidence="5" id="KW-0479">Metal-binding</keyword>
<dbReference type="Gene3D" id="2.60.200.40">
    <property type="match status" value="1"/>
</dbReference>
<dbReference type="SMART" id="SM00046">
    <property type="entry name" value="DAGKc"/>
    <property type="match status" value="1"/>
</dbReference>
<protein>
    <submittedName>
        <fullName evidence="14">Diacylglycerol kinase family lipid kinase</fullName>
    </submittedName>
</protein>
<gene>
    <name evidence="14" type="ORF">IAC13_01845</name>
</gene>
<keyword evidence="4" id="KW-0808">Transferase</keyword>
<evidence type="ECO:0000256" key="3">
    <source>
        <dbReference type="ARBA" id="ARBA00022516"/>
    </source>
</evidence>
<keyword evidence="6" id="KW-0547">Nucleotide-binding</keyword>
<feature type="domain" description="DAGKc" evidence="13">
    <location>
        <begin position="1"/>
        <end position="133"/>
    </location>
</feature>
<dbReference type="InterPro" id="IPR016064">
    <property type="entry name" value="NAD/diacylglycerol_kinase_sf"/>
</dbReference>
<evidence type="ECO:0000259" key="13">
    <source>
        <dbReference type="PROSITE" id="PS50146"/>
    </source>
</evidence>
<dbReference type="GO" id="GO:0005886">
    <property type="term" value="C:plasma membrane"/>
    <property type="evidence" value="ECO:0007669"/>
    <property type="project" value="TreeGrafter"/>
</dbReference>